<evidence type="ECO:0000259" key="13">
    <source>
        <dbReference type="Pfam" id="PF09084"/>
    </source>
</evidence>
<reference evidence="14" key="1">
    <citation type="submission" date="2017-05" db="EMBL/GenBank/DDBJ databases">
        <authorList>
            <person name="Imhoff J.F."/>
            <person name="Rahn T."/>
            <person name="Kuenzel S."/>
            <person name="Neulinger S.C."/>
        </authorList>
    </citation>
    <scope>NUCLEOTIDE SEQUENCE</scope>
    <source>
        <strain evidence="14">LMG 28126</strain>
    </source>
</reference>
<dbReference type="RefSeq" id="WP_201156682.1">
    <property type="nucleotide sequence ID" value="NZ_NHSD01000186.1"/>
</dbReference>
<name>A0A934TIS6_9RHOB</name>
<comment type="subunit">
    <text evidence="4">Homodimer.</text>
</comment>
<dbReference type="GO" id="GO:0046872">
    <property type="term" value="F:metal ion binding"/>
    <property type="evidence" value="ECO:0007669"/>
    <property type="project" value="UniProtKB-KW"/>
</dbReference>
<protein>
    <recommendedName>
        <fullName evidence="10">Thiamine pyrimidine synthase</fullName>
    </recommendedName>
</protein>
<sequence length="336" mass="35899">MIRLSALAGAAAILAAPVAAQTNVSFIMDWAWQGPQAFALMARNEGCFADGGVNITLDRGFGSGRTPVELATGTYQMGLGDLNPTIRFRAENPDSDVIATAILFAGTPMVAVVRADSGIETPADLEGRTLAAPDFDAGRQLFPVFGAAAGFDHTTVNWMSVSPELREPMLVRGEVDGITGFVTSSVPSLEALGLGRDDLRIFYYADYGAELVSTSVLTTRAFAEANPEVVATVTRCMIRGVQLADADPDGAIAALVAHESLTDPVVERERWQITIDDMLRTDLVVAEGISTVDMDFLQRSIASVEDAYGLENTLRAEDIFDASFLPPAEDRMLLSE</sequence>
<comment type="pathway">
    <text evidence="2">Cofactor biosynthesis; thiamine diphosphate biosynthesis.</text>
</comment>
<evidence type="ECO:0000256" key="10">
    <source>
        <dbReference type="ARBA" id="ARBA00033171"/>
    </source>
</evidence>
<dbReference type="InterPro" id="IPR015168">
    <property type="entry name" value="SsuA/THI5"/>
</dbReference>
<keyword evidence="7" id="KW-0663">Pyridoxal phosphate</keyword>
<keyword evidence="9" id="KW-0408">Iron</keyword>
<organism evidence="14 15">
    <name type="scientific">Rhodobaculum claviforme</name>
    <dbReference type="NCBI Taxonomy" id="1549854"/>
    <lineage>
        <taxon>Bacteria</taxon>
        <taxon>Pseudomonadati</taxon>
        <taxon>Pseudomonadota</taxon>
        <taxon>Alphaproteobacteria</taxon>
        <taxon>Rhodobacterales</taxon>
        <taxon>Paracoccaceae</taxon>
        <taxon>Rhodobaculum</taxon>
    </lineage>
</organism>
<feature type="chain" id="PRO_5037037545" description="Thiamine pyrimidine synthase" evidence="12">
    <location>
        <begin position="21"/>
        <end position="336"/>
    </location>
</feature>
<comment type="caution">
    <text evidence="14">The sequence shown here is derived from an EMBL/GenBank/DDBJ whole genome shotgun (WGS) entry which is preliminary data.</text>
</comment>
<keyword evidence="15" id="KW-1185">Reference proteome</keyword>
<evidence type="ECO:0000256" key="6">
    <source>
        <dbReference type="ARBA" id="ARBA00022723"/>
    </source>
</evidence>
<dbReference type="EMBL" id="NHSD01000186">
    <property type="protein sequence ID" value="MBK5926915.1"/>
    <property type="molecule type" value="Genomic_DNA"/>
</dbReference>
<comment type="catalytic activity">
    <reaction evidence="11">
        <text>N(6)-(pyridoxal phosphate)-L-lysyl-[4-amino-5-hydroxymethyl-2-methylpyrimidine phosphate synthase] + L-histidyl-[4-amino-5-hydroxymethyl-2-methylpyrimidine phosphate synthase] + 2 Fe(3+) + 4 H2O = L-lysyl-[4-amino-5-hydroxymethyl-2-methylpyrimidine phosphate synthase] + (2S)-2-amino-5-hydroxy-4-oxopentanoyl-[4-amino-5-hydroxymethyl-2-methylpyrimidine phosphate synthase] + 4-amino-2-methyl-5-(phosphooxymethyl)pyrimidine + 3-oxopropanoate + 2 Fe(2+) + 2 H(+)</text>
        <dbReference type="Rhea" id="RHEA:65756"/>
        <dbReference type="Rhea" id="RHEA-COMP:16892"/>
        <dbReference type="Rhea" id="RHEA-COMP:16893"/>
        <dbReference type="Rhea" id="RHEA-COMP:16894"/>
        <dbReference type="Rhea" id="RHEA-COMP:16895"/>
        <dbReference type="ChEBI" id="CHEBI:15377"/>
        <dbReference type="ChEBI" id="CHEBI:15378"/>
        <dbReference type="ChEBI" id="CHEBI:29033"/>
        <dbReference type="ChEBI" id="CHEBI:29034"/>
        <dbReference type="ChEBI" id="CHEBI:29969"/>
        <dbReference type="ChEBI" id="CHEBI:29979"/>
        <dbReference type="ChEBI" id="CHEBI:33190"/>
        <dbReference type="ChEBI" id="CHEBI:58354"/>
        <dbReference type="ChEBI" id="CHEBI:143915"/>
        <dbReference type="ChEBI" id="CHEBI:157692"/>
    </reaction>
    <physiologicalReaction direction="left-to-right" evidence="11">
        <dbReference type="Rhea" id="RHEA:65757"/>
    </physiologicalReaction>
</comment>
<dbReference type="GO" id="GO:0009228">
    <property type="term" value="P:thiamine biosynthetic process"/>
    <property type="evidence" value="ECO:0007669"/>
    <property type="project" value="UniProtKB-KW"/>
</dbReference>
<reference evidence="14" key="2">
    <citation type="journal article" date="2020" name="Microorganisms">
        <title>Osmotic Adaptation and Compatible Solute Biosynthesis of Phototrophic Bacteria as Revealed from Genome Analyses.</title>
        <authorList>
            <person name="Imhoff J.F."/>
            <person name="Rahn T."/>
            <person name="Kunzel S."/>
            <person name="Keller A."/>
            <person name="Neulinger S.C."/>
        </authorList>
    </citation>
    <scope>NUCLEOTIDE SEQUENCE</scope>
    <source>
        <strain evidence="14">LMG 28126</strain>
    </source>
</reference>
<keyword evidence="8" id="KW-0784">Thiamine biosynthesis</keyword>
<dbReference type="Gene3D" id="3.40.190.10">
    <property type="entry name" value="Periplasmic binding protein-like II"/>
    <property type="match status" value="2"/>
</dbReference>
<evidence type="ECO:0000256" key="8">
    <source>
        <dbReference type="ARBA" id="ARBA00022977"/>
    </source>
</evidence>
<evidence type="ECO:0000256" key="2">
    <source>
        <dbReference type="ARBA" id="ARBA00004948"/>
    </source>
</evidence>
<dbReference type="PANTHER" id="PTHR31528:SF1">
    <property type="entry name" value="4-AMINO-5-HYDROXYMETHYL-2-METHYLPYRIMIDINE PHOSPHATE SYNTHASE THI11-RELATED"/>
    <property type="match status" value="1"/>
</dbReference>
<comment type="similarity">
    <text evidence="3">Belongs to the NMT1/THI5 family.</text>
</comment>
<proteinExistence type="inferred from homology"/>
<evidence type="ECO:0000313" key="15">
    <source>
        <dbReference type="Proteomes" id="UP000706333"/>
    </source>
</evidence>
<keyword evidence="5" id="KW-0808">Transferase</keyword>
<evidence type="ECO:0000256" key="1">
    <source>
        <dbReference type="ARBA" id="ARBA00003469"/>
    </source>
</evidence>
<evidence type="ECO:0000313" key="14">
    <source>
        <dbReference type="EMBL" id="MBK5926915.1"/>
    </source>
</evidence>
<keyword evidence="6" id="KW-0479">Metal-binding</keyword>
<feature type="signal peptide" evidence="12">
    <location>
        <begin position="1"/>
        <end position="20"/>
    </location>
</feature>
<evidence type="ECO:0000256" key="12">
    <source>
        <dbReference type="SAM" id="SignalP"/>
    </source>
</evidence>
<evidence type="ECO:0000256" key="4">
    <source>
        <dbReference type="ARBA" id="ARBA00011738"/>
    </source>
</evidence>
<comment type="function">
    <text evidence="1">Responsible for the formation of the pyrimidine heterocycle in the thiamine biosynthesis pathway. Catalyzes the formation of hydroxymethylpyrimidine phosphate (HMP-P) from histidine and pyridoxal phosphate (PLP). The protein uses PLP and the active site histidine to form HMP-P, generating an inactive enzyme. The enzyme can only undergo a single turnover, which suggests it is a suicide enzyme.</text>
</comment>
<evidence type="ECO:0000256" key="7">
    <source>
        <dbReference type="ARBA" id="ARBA00022898"/>
    </source>
</evidence>
<dbReference type="Pfam" id="PF09084">
    <property type="entry name" value="NMT1"/>
    <property type="match status" value="1"/>
</dbReference>
<dbReference type="AlphaFoldDB" id="A0A934TIS6"/>
<feature type="domain" description="SsuA/THI5-like" evidence="13">
    <location>
        <begin position="38"/>
        <end position="251"/>
    </location>
</feature>
<accession>A0A934TIS6</accession>
<dbReference type="SUPFAM" id="SSF53850">
    <property type="entry name" value="Periplasmic binding protein-like II"/>
    <property type="match status" value="1"/>
</dbReference>
<gene>
    <name evidence="14" type="ORF">CCR87_06070</name>
</gene>
<dbReference type="InterPro" id="IPR027939">
    <property type="entry name" value="NMT1/THI5"/>
</dbReference>
<evidence type="ECO:0000256" key="9">
    <source>
        <dbReference type="ARBA" id="ARBA00023004"/>
    </source>
</evidence>
<dbReference type="Proteomes" id="UP000706333">
    <property type="component" value="Unassembled WGS sequence"/>
</dbReference>
<evidence type="ECO:0000256" key="3">
    <source>
        <dbReference type="ARBA" id="ARBA00009406"/>
    </source>
</evidence>
<dbReference type="PANTHER" id="PTHR31528">
    <property type="entry name" value="4-AMINO-5-HYDROXYMETHYL-2-METHYLPYRIMIDINE PHOSPHATE SYNTHASE THI11-RELATED"/>
    <property type="match status" value="1"/>
</dbReference>
<keyword evidence="12" id="KW-0732">Signal</keyword>
<evidence type="ECO:0000256" key="5">
    <source>
        <dbReference type="ARBA" id="ARBA00022679"/>
    </source>
</evidence>
<evidence type="ECO:0000256" key="11">
    <source>
        <dbReference type="ARBA" id="ARBA00048179"/>
    </source>
</evidence>
<dbReference type="GO" id="GO:0016740">
    <property type="term" value="F:transferase activity"/>
    <property type="evidence" value="ECO:0007669"/>
    <property type="project" value="UniProtKB-KW"/>
</dbReference>